<proteinExistence type="predicted"/>
<reference evidence="1 2" key="1">
    <citation type="submission" date="2019-04" db="EMBL/GenBank/DDBJ databases">
        <title>Natronomonas sp. F20-122 a newhaloarchaeon isolated from a saline saltern of Isla Bacuta, Huelva, Spain.</title>
        <authorList>
            <person name="Duran-Viseras A."/>
            <person name="Sanchez-Porro C."/>
            <person name="Ventosa A."/>
        </authorList>
    </citation>
    <scope>NUCLEOTIDE SEQUENCE [LARGE SCALE GENOMIC DNA]</scope>
    <source>
        <strain evidence="1 2">F20-122</strain>
    </source>
</reference>
<dbReference type="EMBL" id="QKNX01000001">
    <property type="protein sequence ID" value="TKR27660.1"/>
    <property type="molecule type" value="Genomic_DNA"/>
</dbReference>
<dbReference type="InterPro" id="IPR024093">
    <property type="entry name" value="Uncharacterised_MTH865"/>
</dbReference>
<dbReference type="OrthoDB" id="335595at2157"/>
<evidence type="ECO:0000313" key="2">
    <source>
        <dbReference type="Proteomes" id="UP000308037"/>
    </source>
</evidence>
<sequence length="84" mass="9250">MVDKDELREQFTEAFEGAEYPVNSPMDLLPALPQGPGTKFESGDFSMTAMELNAKAGDSQDFPYDSVEELVDDLMNGLEDADLL</sequence>
<dbReference type="RefSeq" id="WP_137274961.1">
    <property type="nucleotide sequence ID" value="NZ_QKNX01000001.1"/>
</dbReference>
<dbReference type="Proteomes" id="UP000308037">
    <property type="component" value="Unassembled WGS sequence"/>
</dbReference>
<dbReference type="SUPFAM" id="SSF69025">
    <property type="entry name" value="Hypothetical protein MTH865"/>
    <property type="match status" value="1"/>
</dbReference>
<dbReference type="Pfam" id="PF07747">
    <property type="entry name" value="MTH865"/>
    <property type="match status" value="1"/>
</dbReference>
<dbReference type="InterPro" id="IPR036825">
    <property type="entry name" value="MTH865-like_sf"/>
</dbReference>
<dbReference type="AlphaFoldDB" id="A0A4U5JE36"/>
<evidence type="ECO:0008006" key="3">
    <source>
        <dbReference type="Google" id="ProtNLM"/>
    </source>
</evidence>
<organism evidence="1 2">
    <name type="scientific">Natronomonas salsuginis</name>
    <dbReference type="NCBI Taxonomy" id="2217661"/>
    <lineage>
        <taxon>Archaea</taxon>
        <taxon>Methanobacteriati</taxon>
        <taxon>Methanobacteriota</taxon>
        <taxon>Stenosarchaea group</taxon>
        <taxon>Halobacteria</taxon>
        <taxon>Halobacteriales</taxon>
        <taxon>Natronomonadaceae</taxon>
        <taxon>Natronomonas</taxon>
    </lineage>
</organism>
<dbReference type="Gene3D" id="1.10.238.80">
    <property type="entry name" value="MTH865-like"/>
    <property type="match status" value="1"/>
</dbReference>
<name>A0A4U5JE36_9EURY</name>
<gene>
    <name evidence="1" type="ORF">DM868_00795</name>
</gene>
<accession>A0A4U5JE36</accession>
<evidence type="ECO:0000313" key="1">
    <source>
        <dbReference type="EMBL" id="TKR27660.1"/>
    </source>
</evidence>
<protein>
    <recommendedName>
        <fullName evidence="3">MTH865 family protein</fullName>
    </recommendedName>
</protein>
<keyword evidence="2" id="KW-1185">Reference proteome</keyword>
<comment type="caution">
    <text evidence="1">The sequence shown here is derived from an EMBL/GenBank/DDBJ whole genome shotgun (WGS) entry which is preliminary data.</text>
</comment>